<accession>A0A1I8F789</accession>
<sequence length="116" mass="12804">MRQLSGCSSKIRIVNDLSTPLMAVKDLQLKASKRPPVNSGFDVTSEARRAYDEQYLEEMELNRRAETRLLRTVGSPTADENTCSEPKSGPRCTRSEKPRSGGSRWDGGEGEDGRGS</sequence>
<reference evidence="3" key="1">
    <citation type="submission" date="2016-11" db="UniProtKB">
        <authorList>
            <consortium name="WormBaseParasite"/>
        </authorList>
    </citation>
    <scope>IDENTIFICATION</scope>
</reference>
<keyword evidence="2" id="KW-1185">Reference proteome</keyword>
<protein>
    <submittedName>
        <fullName evidence="3">Uncharacterized protein</fullName>
    </submittedName>
</protein>
<dbReference type="Proteomes" id="UP000095280">
    <property type="component" value="Unplaced"/>
</dbReference>
<feature type="region of interest" description="Disordered" evidence="1">
    <location>
        <begin position="69"/>
        <end position="116"/>
    </location>
</feature>
<dbReference type="WBParaSite" id="maker-unitig_23206-snap-gene-0.2-mRNA-1">
    <property type="protein sequence ID" value="maker-unitig_23206-snap-gene-0.2-mRNA-1"/>
    <property type="gene ID" value="maker-unitig_23206-snap-gene-0.2"/>
</dbReference>
<evidence type="ECO:0000313" key="3">
    <source>
        <dbReference type="WBParaSite" id="maker-unitig_23206-snap-gene-0.2-mRNA-1"/>
    </source>
</evidence>
<evidence type="ECO:0000256" key="1">
    <source>
        <dbReference type="SAM" id="MobiDB-lite"/>
    </source>
</evidence>
<proteinExistence type="predicted"/>
<organism evidence="2 3">
    <name type="scientific">Macrostomum lignano</name>
    <dbReference type="NCBI Taxonomy" id="282301"/>
    <lineage>
        <taxon>Eukaryota</taxon>
        <taxon>Metazoa</taxon>
        <taxon>Spiralia</taxon>
        <taxon>Lophotrochozoa</taxon>
        <taxon>Platyhelminthes</taxon>
        <taxon>Rhabditophora</taxon>
        <taxon>Macrostomorpha</taxon>
        <taxon>Macrostomida</taxon>
        <taxon>Macrostomidae</taxon>
        <taxon>Macrostomum</taxon>
    </lineage>
</organism>
<feature type="compositionally biased region" description="Polar residues" evidence="1">
    <location>
        <begin position="74"/>
        <end position="85"/>
    </location>
</feature>
<evidence type="ECO:0000313" key="2">
    <source>
        <dbReference type="Proteomes" id="UP000095280"/>
    </source>
</evidence>
<name>A0A1I8F789_9PLAT</name>
<dbReference type="AlphaFoldDB" id="A0A1I8F789"/>